<sequence>MPPGSANKRKRPENDAGRPSPHRPENLSMAQRMGNGNDGGRGRGGRRQASRGGPSSDSPNAVPVAPRNAQSPAPPRVSTPQPAVGTPGPGISRTSTPLPPAATPAPPSKAEIPREPPAPYAYEFVTDEMVSSWQDSGRQSLLDAANSADELGMNTLLQELVRSGLDGRLDAGEAGLVVKELALQQKEGSYIQEVVLDIMSLLGEADMKSAELLTFLAETDIDPSIIRQYLDWPLLVTLNLVRSSFDRARTRKTTTLLYKQANFNLLREETEGYAKLLTEYFNIAEDSVKSTDPNVAENASQRIMALIGAFDLDVGRVLDITLDISANLLVKAYAFHIKFYRCSSWWPESNALNDIRWEDDGFNTFPPWAMRGSGRLAPSESEQTELAGSKQARDERFWERVRQKGLDAYFELGQKRIVDLDSVTEQLSEDVPVEVEGKAKDLMEAERRRLSENKKYMRETGMLPPPGNSDAAQILGFKLQYYTSPVRDGKDDVPDNLIHFAALLIKIGFISLRDLYPHLYPADEDMPKEKIRLEAEKKAAEQKATPGKAANALATASVLTDDTMPPPRAARDKDRSGAATPKPSDPKNEFAADALPPPSNQKVKLLKALLALGAIPEALYILGRFPWLVDADTTLPPFLLRIARHMLSHMAETTKPLAERRAIDEAREQLSDTTTKSDGTMTFTPRTTKLPTKHLGLEDVGDKDGMRYRYYYTEWADNVPVCRTLDDVFQLCDTFLGFLGLKIGRDTMVFGTLLRLARRSLTDDFSDANQARWLELMRRLLVPALSLSQQNPSLTEEVYQLLMLFPVTTRYNMYAEWFAGRTSRLSDMKTAFDYNKAEVKVVLGRVSNDNCKVQARALGKVAYSSPGIVVRNMIDRLQEYANMIPALVECTKYFPKLAYDVLIWCLINSLSGTGKDRIQADGMLTSPWLQALSKFVAALFSRYPGINPSPILQYVASELRNGDSTDLEVLDQILTVMAGIGSEVELSHEQVFAMAGGEALVAHTLQTLRDNRHTCKATAKKLIRALNEPGLTGQLLIAIAQERQMYAHHESSAYMPLKVLGNNLDKIQAVFAQYLDVLRTNLKPEEFDAIVPDVVTLIGEYGLQPCMAFMICRGSLIHRICEHDEAAYEAWKLALESRKKIASQEASQANGDVDMSEGKNLAAPTTVDEEAEVNNVPIENAGAEPETSKTASPSTNGSTTNRGPKWHPTLQPIIDGLPQVLNGLDNRVSIAFYVNFWSMALKDVYVPNDTYKVELDKVNDEIKVLLRERANKSSAGRLEIDRLRLEKQSKVEKFKSEPMQCMIVYHRINKRLEHREKQHWFDRSRRKEDLEKRHDGLLQECFLPRAMISKLDAQYSYFMLKTLHGRGTPGYSTMHILDRLFRKQALAAIIFQCTGQEARHFGHFLNEVLKLLKSWHAKREDFEKEALGGTRKLPGFVIGRMDYDASPDTWKFMDYEDFRRQVSDWHIALTNALDVCFKSGEYMHIRNGIMVLDAVVAAAGGSPSTFPQVSFMGKKLINATKELSEKDSRQDLKLMAMSVWGQLRKQESSWVMPQAFRLHEVKDTEKADSRATSAVPATAGTADKDAAKLNAAAADFKPKANGGAKEPGSAVEDGEVEEEKQAAADAVNTTMKDAPTETKVEVRATTLPGRPSAEPQVVPAPSPSQLPHKPAMPTGPAASRGQAAMNGSIGHEPTRGPQAPLPARPPQNAPSRPDSRAAYEHKPLPPTPVARPEDRRSTRGADDGYGRLDRPSETRPASREHSPGGGNSRARTPPGMQRSQNRDERPRASRNDSNSSRDGQRPPMHTRPTDIRDRERVNGSMGPPSTQHTPGPRTGHLGSVVSVSAGSTPSRAPAASPAAAPASDFQVPVNNERLRLIQQDQERQARSQEAQREQPRENGHERQRRDERDGRPYPPQHSEAARDQGRREQPTELTPSGPKNLKGRLSKDGHQDLSYGRLNQPQEVPSGPRPVNGQGGRGGRNFTAPPLHVDTRSNGPSMSSPAGNRPPESPAADRGHGRQPSHDRRNSGPQNNYLQAPPPTTPAAPSSNEASGVMVNPERFRLINESNEKQARAAQSLPTSAAPPLGPRGANNRGPNGAPAGPSPTTATPPSGPASTPRQPRDRQRGPINSINATLQGGNTAPSPRGPAAQDVSFRGASTRQGNLAISSTAVPSTQAIAPPLDMPRHNEHSLRQDNMTNRLDSRAEPRHDLLQGQRDSSTHDESRSRRLDGQERVRRDDRERGSRHPSRERRQDEESAGRPPHGQGLDDGRDQRGTPRDDRRPRDEQGRQSGRREGEDRRRESQMPSGPMNAPPPPQSDYSRAGNYGPQGPRRDASHDDGRHGGRNSGRAEEFRAGQPRREDERRDGGRGGAMMQQQQQQQQQGYPPQQQDQQHQYPDRKRRHEEQGAPVFDLKRRRSGR</sequence>
<keyword evidence="4" id="KW-0539">Nucleus</keyword>
<feature type="compositionally biased region" description="Low complexity" evidence="5">
    <location>
        <begin position="2371"/>
        <end position="2394"/>
    </location>
</feature>
<comment type="similarity">
    <text evidence="2">Belongs to the THOC2 family.</text>
</comment>
<feature type="domain" description="THO complex subunit 2 N-terminal" evidence="8">
    <location>
        <begin position="125"/>
        <end position="856"/>
    </location>
</feature>
<reference evidence="9" key="1">
    <citation type="submission" date="2023-08" db="EMBL/GenBank/DDBJ databases">
        <title>Black Yeasts Isolated from many extreme environments.</title>
        <authorList>
            <person name="Coleine C."/>
            <person name="Stajich J.E."/>
            <person name="Selbmann L."/>
        </authorList>
    </citation>
    <scope>NUCLEOTIDE SEQUENCE</scope>
    <source>
        <strain evidence="9">CCFEE 5401</strain>
    </source>
</reference>
<name>A0AAN7TEQ9_9PEZI</name>
<evidence type="ECO:0000256" key="4">
    <source>
        <dbReference type="ARBA" id="ARBA00023242"/>
    </source>
</evidence>
<dbReference type="PANTHER" id="PTHR21597:SF0">
    <property type="entry name" value="THO COMPLEX SUBUNIT 2"/>
    <property type="match status" value="1"/>
</dbReference>
<dbReference type="InterPro" id="IPR040007">
    <property type="entry name" value="Tho2"/>
</dbReference>
<dbReference type="Proteomes" id="UP001310890">
    <property type="component" value="Unassembled WGS sequence"/>
</dbReference>
<feature type="compositionally biased region" description="Polar residues" evidence="5">
    <location>
        <begin position="1188"/>
        <end position="1202"/>
    </location>
</feature>
<comment type="subcellular location">
    <subcellularLocation>
        <location evidence="1">Nucleus</location>
    </subcellularLocation>
</comment>
<dbReference type="InterPro" id="IPR021726">
    <property type="entry name" value="THO_THOC2_N"/>
</dbReference>
<gene>
    <name evidence="9" type="ORF">LTR62_005246</name>
</gene>
<evidence type="ECO:0000256" key="1">
    <source>
        <dbReference type="ARBA" id="ARBA00004123"/>
    </source>
</evidence>
<feature type="compositionally biased region" description="Basic and acidic residues" evidence="5">
    <location>
        <begin position="2058"/>
        <end position="2071"/>
    </location>
</feature>
<dbReference type="Pfam" id="PF11262">
    <property type="entry name" value="Tho2"/>
    <property type="match status" value="1"/>
</dbReference>
<feature type="compositionally biased region" description="Pro residues" evidence="5">
    <location>
        <begin position="1699"/>
        <end position="1708"/>
    </location>
</feature>
<feature type="compositionally biased region" description="Basic and acidic residues" evidence="5">
    <location>
        <begin position="1731"/>
        <end position="1762"/>
    </location>
</feature>
<feature type="compositionally biased region" description="Polar residues" evidence="5">
    <location>
        <begin position="1992"/>
        <end position="2002"/>
    </location>
</feature>
<feature type="region of interest" description="Disordered" evidence="5">
    <location>
        <begin position="1645"/>
        <end position="2419"/>
    </location>
</feature>
<feature type="region of interest" description="Disordered" evidence="5">
    <location>
        <begin position="1"/>
        <end position="116"/>
    </location>
</feature>
<evidence type="ECO:0000256" key="3">
    <source>
        <dbReference type="ARBA" id="ARBA00019596"/>
    </source>
</evidence>
<proteinExistence type="inferred from homology"/>
<dbReference type="Pfam" id="PF11732">
    <property type="entry name" value="Thoc2"/>
    <property type="match status" value="1"/>
</dbReference>
<dbReference type="InterPro" id="IPR032302">
    <property type="entry name" value="THOC2_N"/>
</dbReference>
<feature type="compositionally biased region" description="Basic and acidic residues" evidence="5">
    <location>
        <begin position="1713"/>
        <end position="1723"/>
    </location>
</feature>
<organism evidence="9 10">
    <name type="scientific">Meristemomyces frigidus</name>
    <dbReference type="NCBI Taxonomy" id="1508187"/>
    <lineage>
        <taxon>Eukaryota</taxon>
        <taxon>Fungi</taxon>
        <taxon>Dikarya</taxon>
        <taxon>Ascomycota</taxon>
        <taxon>Pezizomycotina</taxon>
        <taxon>Dothideomycetes</taxon>
        <taxon>Dothideomycetidae</taxon>
        <taxon>Mycosphaerellales</taxon>
        <taxon>Teratosphaeriaceae</taxon>
        <taxon>Meristemomyces</taxon>
    </lineage>
</organism>
<dbReference type="GO" id="GO:0006406">
    <property type="term" value="P:mRNA export from nucleus"/>
    <property type="evidence" value="ECO:0007669"/>
    <property type="project" value="InterPro"/>
</dbReference>
<feature type="compositionally biased region" description="Basic and acidic residues" evidence="5">
    <location>
        <begin position="2330"/>
        <end position="2367"/>
    </location>
</feature>
<feature type="compositionally biased region" description="Polar residues" evidence="5">
    <location>
        <begin position="2156"/>
        <end position="2176"/>
    </location>
</feature>
<evidence type="ECO:0000259" key="8">
    <source>
        <dbReference type="Pfam" id="PF16134"/>
    </source>
</evidence>
<feature type="compositionally biased region" description="Pro residues" evidence="5">
    <location>
        <begin position="97"/>
        <end position="107"/>
    </location>
</feature>
<feature type="compositionally biased region" description="Polar residues" evidence="5">
    <location>
        <begin position="2127"/>
        <end position="2142"/>
    </location>
</feature>
<feature type="compositionally biased region" description="Basic and acidic residues" evidence="5">
    <location>
        <begin position="2217"/>
        <end position="2243"/>
    </location>
</feature>
<feature type="domain" description="THO complex subunitTHOC2 C-terminal" evidence="6">
    <location>
        <begin position="1226"/>
        <end position="1543"/>
    </location>
</feature>
<dbReference type="InterPro" id="IPR021418">
    <property type="entry name" value="THO_THOC2_C"/>
</dbReference>
<feature type="domain" description="THO complex subunitTHOC2 N-terminal" evidence="7">
    <location>
        <begin position="858"/>
        <end position="933"/>
    </location>
</feature>
<feature type="compositionally biased region" description="Basic and acidic residues" evidence="5">
    <location>
        <begin position="2011"/>
        <end position="2026"/>
    </location>
</feature>
<dbReference type="PANTHER" id="PTHR21597">
    <property type="entry name" value="THO2 PROTEIN"/>
    <property type="match status" value="1"/>
</dbReference>
<evidence type="ECO:0000313" key="10">
    <source>
        <dbReference type="Proteomes" id="UP001310890"/>
    </source>
</evidence>
<feature type="compositionally biased region" description="Basic and acidic residues" evidence="5">
    <location>
        <begin position="2265"/>
        <end position="2302"/>
    </location>
</feature>
<dbReference type="Pfam" id="PF16134">
    <property type="entry name" value="THOC2_N"/>
    <property type="match status" value="1"/>
</dbReference>
<feature type="compositionally biased region" description="Basic and acidic residues" evidence="5">
    <location>
        <begin position="1780"/>
        <end position="1790"/>
    </location>
</feature>
<feature type="compositionally biased region" description="Basic and acidic residues" evidence="5">
    <location>
        <begin position="1919"/>
        <end position="1930"/>
    </location>
</feature>
<feature type="compositionally biased region" description="Low complexity" evidence="5">
    <location>
        <begin position="2087"/>
        <end position="2118"/>
    </location>
</feature>
<accession>A0AAN7TEQ9</accession>
<feature type="compositionally biased region" description="Low complexity" evidence="5">
    <location>
        <begin position="1844"/>
        <end position="1863"/>
    </location>
</feature>
<evidence type="ECO:0000259" key="6">
    <source>
        <dbReference type="Pfam" id="PF11262"/>
    </source>
</evidence>
<feature type="compositionally biased region" description="Basic and acidic residues" evidence="5">
    <location>
        <begin position="1872"/>
        <end position="1911"/>
    </location>
</feature>
<dbReference type="EMBL" id="JAVRRL010000041">
    <property type="protein sequence ID" value="KAK5111218.1"/>
    <property type="molecule type" value="Genomic_DNA"/>
</dbReference>
<evidence type="ECO:0000256" key="2">
    <source>
        <dbReference type="ARBA" id="ARBA00007857"/>
    </source>
</evidence>
<dbReference type="GO" id="GO:0000445">
    <property type="term" value="C:THO complex part of transcription export complex"/>
    <property type="evidence" value="ECO:0007669"/>
    <property type="project" value="TreeGrafter"/>
</dbReference>
<protein>
    <recommendedName>
        <fullName evidence="3">THO complex subunit 2</fullName>
    </recommendedName>
</protein>
<feature type="region of interest" description="Disordered" evidence="5">
    <location>
        <begin position="1178"/>
        <end position="1209"/>
    </location>
</feature>
<evidence type="ECO:0000313" key="9">
    <source>
        <dbReference type="EMBL" id="KAK5111218.1"/>
    </source>
</evidence>
<dbReference type="GO" id="GO:0006397">
    <property type="term" value="P:mRNA processing"/>
    <property type="evidence" value="ECO:0007669"/>
    <property type="project" value="InterPro"/>
</dbReference>
<feature type="region of interest" description="Disordered" evidence="5">
    <location>
        <begin position="537"/>
        <end position="597"/>
    </location>
</feature>
<feature type="compositionally biased region" description="Basic and acidic residues" evidence="5">
    <location>
        <begin position="2183"/>
        <end position="2192"/>
    </location>
</feature>
<feature type="compositionally biased region" description="Basic and acidic residues" evidence="5">
    <location>
        <begin position="1807"/>
        <end position="1817"/>
    </location>
</feature>
<evidence type="ECO:0000259" key="7">
    <source>
        <dbReference type="Pfam" id="PF11732"/>
    </source>
</evidence>
<evidence type="ECO:0000256" key="5">
    <source>
        <dbReference type="SAM" id="MobiDB-lite"/>
    </source>
</evidence>
<dbReference type="GO" id="GO:0003729">
    <property type="term" value="F:mRNA binding"/>
    <property type="evidence" value="ECO:0007669"/>
    <property type="project" value="TreeGrafter"/>
</dbReference>
<feature type="region of interest" description="Disordered" evidence="5">
    <location>
        <begin position="1598"/>
        <end position="1620"/>
    </location>
</feature>
<feature type="compositionally biased region" description="Basic and acidic residues" evidence="5">
    <location>
        <begin position="2200"/>
        <end position="2210"/>
    </location>
</feature>
<comment type="caution">
    <text evidence="9">The sequence shown here is derived from an EMBL/GenBank/DDBJ whole genome shotgun (WGS) entry which is preliminary data.</text>
</comment>